<dbReference type="CDD" id="cd12148">
    <property type="entry name" value="fungal_TF_MHR"/>
    <property type="match status" value="1"/>
</dbReference>
<dbReference type="Proteomes" id="UP001194746">
    <property type="component" value="Unassembled WGS sequence"/>
</dbReference>
<evidence type="ECO:0000313" key="1">
    <source>
        <dbReference type="EMBL" id="KAF9888292.1"/>
    </source>
</evidence>
<reference evidence="1" key="2">
    <citation type="submission" date="2020-02" db="EMBL/GenBank/DDBJ databases">
        <authorList>
            <person name="Gilchrist C.L.M."/>
            <person name="Chooi Y.-H."/>
        </authorList>
    </citation>
    <scope>NUCLEOTIDE SEQUENCE</scope>
    <source>
        <strain evidence="1">MST-FP2251</strain>
    </source>
</reference>
<name>A0AAD4CL30_ASPNN</name>
<comment type="caution">
    <text evidence="1">The sequence shown here is derived from an EMBL/GenBank/DDBJ whole genome shotgun (WGS) entry which is preliminary data.</text>
</comment>
<keyword evidence="2" id="KW-1185">Reference proteome</keyword>
<organism evidence="1 2">
    <name type="scientific">Aspergillus nanangensis</name>
    <dbReference type="NCBI Taxonomy" id="2582783"/>
    <lineage>
        <taxon>Eukaryota</taxon>
        <taxon>Fungi</taxon>
        <taxon>Dikarya</taxon>
        <taxon>Ascomycota</taxon>
        <taxon>Pezizomycotina</taxon>
        <taxon>Eurotiomycetes</taxon>
        <taxon>Eurotiomycetidae</taxon>
        <taxon>Eurotiales</taxon>
        <taxon>Aspergillaceae</taxon>
        <taxon>Aspergillus</taxon>
        <taxon>Aspergillus subgen. Circumdati</taxon>
    </lineage>
</organism>
<sequence length="120" mass="13364">MKLAPLQKAMAMVGIFLDTYNSVLPLFHADTLLRLVGECYARQPRQRDPVVWAAINVVFALASQQVPVGASSARSQYQTDQTTEYLSKAQSVISTVINTDRGAPRWKNSFPLEIPQSRNL</sequence>
<accession>A0AAD4CL30</accession>
<reference evidence="1" key="1">
    <citation type="journal article" date="2019" name="Beilstein J. Org. Chem.">
        <title>Nanangenines: drimane sesquiterpenoids as the dominant metabolite cohort of a novel Australian fungus, Aspergillus nanangensis.</title>
        <authorList>
            <person name="Lacey H.J."/>
            <person name="Gilchrist C.L.M."/>
            <person name="Crombie A."/>
            <person name="Kalaitzis J.A."/>
            <person name="Vuong D."/>
            <person name="Rutledge P.J."/>
            <person name="Turner P."/>
            <person name="Pitt J.I."/>
            <person name="Lacey E."/>
            <person name="Chooi Y.H."/>
            <person name="Piggott A.M."/>
        </authorList>
    </citation>
    <scope>NUCLEOTIDE SEQUENCE</scope>
    <source>
        <strain evidence="1">MST-FP2251</strain>
    </source>
</reference>
<proteinExistence type="predicted"/>
<evidence type="ECO:0000313" key="2">
    <source>
        <dbReference type="Proteomes" id="UP001194746"/>
    </source>
</evidence>
<protein>
    <submittedName>
        <fullName evidence="1">Uncharacterized protein</fullName>
    </submittedName>
</protein>
<dbReference type="AlphaFoldDB" id="A0AAD4CL30"/>
<dbReference type="EMBL" id="VCAU01000049">
    <property type="protein sequence ID" value="KAF9888292.1"/>
    <property type="molecule type" value="Genomic_DNA"/>
</dbReference>
<gene>
    <name evidence="1" type="ORF">FE257_008862</name>
</gene>